<feature type="chain" id="PRO_5045248288" description="Secreted protein" evidence="1">
    <location>
        <begin position="28"/>
        <end position="289"/>
    </location>
</feature>
<feature type="signal peptide" evidence="1">
    <location>
        <begin position="1"/>
        <end position="27"/>
    </location>
</feature>
<keyword evidence="3" id="KW-1185">Reference proteome</keyword>
<keyword evidence="1" id="KW-0732">Signal</keyword>
<comment type="caution">
    <text evidence="2">The sequence shown here is derived from an EMBL/GenBank/DDBJ whole genome shotgun (WGS) entry which is preliminary data.</text>
</comment>
<accession>A0ABT0TYZ8</accession>
<organism evidence="2 3">
    <name type="scientific">Aporhodopirellula aestuarii</name>
    <dbReference type="NCBI Taxonomy" id="2950107"/>
    <lineage>
        <taxon>Bacteria</taxon>
        <taxon>Pseudomonadati</taxon>
        <taxon>Planctomycetota</taxon>
        <taxon>Planctomycetia</taxon>
        <taxon>Pirellulales</taxon>
        <taxon>Pirellulaceae</taxon>
        <taxon>Aporhodopirellula</taxon>
    </lineage>
</organism>
<protein>
    <recommendedName>
        <fullName evidence="4">Secreted protein</fullName>
    </recommendedName>
</protein>
<sequence>MPNFLVGSARFGILVTAVLAASLPLAAEDSPNTIKPQRPKFYDARPQEATGWVTIDKTTFWPLCYEALEQTETVRALIGSEDKEQLADELDKCAAWLNLAASAAMTRGEAGVVPIASECVYVADRIRSGKVNVEPAEIQQLMTLCLLGIAKSHLIRAEDVEQSSPVRDATPKSKNTNTAAVREAEKEIAEARYQANEAKYIYVTEQLRRHIFVSQTYLQAAVDDGGLQVEPKLLSDEFTAKPLTKDTSLDEAVELVDSLRTLHERLFDTVETQRRNLAKTLGISDDDIQ</sequence>
<dbReference type="RefSeq" id="WP_250927430.1">
    <property type="nucleotide sequence ID" value="NZ_JAMQBK010000013.1"/>
</dbReference>
<evidence type="ECO:0000256" key="1">
    <source>
        <dbReference type="SAM" id="SignalP"/>
    </source>
</evidence>
<evidence type="ECO:0000313" key="3">
    <source>
        <dbReference type="Proteomes" id="UP001202961"/>
    </source>
</evidence>
<gene>
    <name evidence="2" type="ORF">NB063_03910</name>
</gene>
<evidence type="ECO:0000313" key="2">
    <source>
        <dbReference type="EMBL" id="MCM2369760.1"/>
    </source>
</evidence>
<name>A0ABT0TYZ8_9BACT</name>
<proteinExistence type="predicted"/>
<evidence type="ECO:0008006" key="4">
    <source>
        <dbReference type="Google" id="ProtNLM"/>
    </source>
</evidence>
<dbReference type="EMBL" id="JAMQBK010000013">
    <property type="protein sequence ID" value="MCM2369760.1"/>
    <property type="molecule type" value="Genomic_DNA"/>
</dbReference>
<dbReference type="Proteomes" id="UP001202961">
    <property type="component" value="Unassembled WGS sequence"/>
</dbReference>
<reference evidence="2 3" key="1">
    <citation type="journal article" date="2022" name="Syst. Appl. Microbiol.">
        <title>Rhodopirellula aestuarii sp. nov., a novel member of the genus Rhodopirellula isolated from brackish sediments collected in the Tagus River estuary, Portugal.</title>
        <authorList>
            <person name="Vitorino I.R."/>
            <person name="Klimek D."/>
            <person name="Calusinska M."/>
            <person name="Lobo-da-Cunha A."/>
            <person name="Vasconcelos V."/>
            <person name="Lage O.M."/>
        </authorList>
    </citation>
    <scope>NUCLEOTIDE SEQUENCE [LARGE SCALE GENOMIC DNA]</scope>
    <source>
        <strain evidence="2 3">ICT_H3.1</strain>
    </source>
</reference>